<feature type="compositionally biased region" description="Polar residues" evidence="3">
    <location>
        <begin position="1983"/>
        <end position="1994"/>
    </location>
</feature>
<dbReference type="OrthoDB" id="5554229at2759"/>
<evidence type="ECO:0000256" key="1">
    <source>
        <dbReference type="ARBA" id="ARBA00023268"/>
    </source>
</evidence>
<feature type="region of interest" description="Disordered" evidence="3">
    <location>
        <begin position="1"/>
        <end position="20"/>
    </location>
</feature>
<keyword evidence="1" id="KW-0511">Multifunctional enzyme</keyword>
<dbReference type="CDD" id="cd01647">
    <property type="entry name" value="RT_LTR"/>
    <property type="match status" value="1"/>
</dbReference>
<dbReference type="Pfam" id="PF00078">
    <property type="entry name" value="RVT_1"/>
    <property type="match status" value="1"/>
</dbReference>
<evidence type="ECO:0000256" key="3">
    <source>
        <dbReference type="SAM" id="MobiDB-lite"/>
    </source>
</evidence>
<name>A0A388L8K3_CHABU</name>
<evidence type="ECO:0000313" key="5">
    <source>
        <dbReference type="EMBL" id="GBG78627.1"/>
    </source>
</evidence>
<feature type="region of interest" description="Disordered" evidence="3">
    <location>
        <begin position="2224"/>
        <end position="2243"/>
    </location>
</feature>
<feature type="compositionally biased region" description="Low complexity" evidence="3">
    <location>
        <begin position="1"/>
        <end position="14"/>
    </location>
</feature>
<dbReference type="InterPro" id="IPR041577">
    <property type="entry name" value="RT_RNaseH_2"/>
</dbReference>
<reference evidence="5 6" key="1">
    <citation type="journal article" date="2018" name="Cell">
        <title>The Chara Genome: Secondary Complexity and Implications for Plant Terrestrialization.</title>
        <authorList>
            <person name="Nishiyama T."/>
            <person name="Sakayama H."/>
            <person name="Vries J.D."/>
            <person name="Buschmann H."/>
            <person name="Saint-Marcoux D."/>
            <person name="Ullrich K.K."/>
            <person name="Haas F.B."/>
            <person name="Vanderstraeten L."/>
            <person name="Becker D."/>
            <person name="Lang D."/>
            <person name="Vosolsobe S."/>
            <person name="Rombauts S."/>
            <person name="Wilhelmsson P.K.I."/>
            <person name="Janitza P."/>
            <person name="Kern R."/>
            <person name="Heyl A."/>
            <person name="Rumpler F."/>
            <person name="Villalobos L.I.A.C."/>
            <person name="Clay J.M."/>
            <person name="Skokan R."/>
            <person name="Toyoda A."/>
            <person name="Suzuki Y."/>
            <person name="Kagoshima H."/>
            <person name="Schijlen E."/>
            <person name="Tajeshwar N."/>
            <person name="Catarino B."/>
            <person name="Hetherington A.J."/>
            <person name="Saltykova A."/>
            <person name="Bonnot C."/>
            <person name="Breuninger H."/>
            <person name="Symeonidi A."/>
            <person name="Radhakrishnan G.V."/>
            <person name="Van Nieuwerburgh F."/>
            <person name="Deforce D."/>
            <person name="Chang C."/>
            <person name="Karol K.G."/>
            <person name="Hedrich R."/>
            <person name="Ulvskov P."/>
            <person name="Glockner G."/>
            <person name="Delwiche C.F."/>
            <person name="Petrasek J."/>
            <person name="Van de Peer Y."/>
            <person name="Friml J."/>
            <person name="Beilby M."/>
            <person name="Dolan L."/>
            <person name="Kohara Y."/>
            <person name="Sugano S."/>
            <person name="Fujiyama A."/>
            <person name="Delaux P.-M."/>
            <person name="Quint M."/>
            <person name="TheiBen G."/>
            <person name="Hagemann M."/>
            <person name="Harholt J."/>
            <person name="Dunand C."/>
            <person name="Zachgo S."/>
            <person name="Langdale J."/>
            <person name="Maumus F."/>
            <person name="Straeten D.V.D."/>
            <person name="Gould S.B."/>
            <person name="Rensing S.A."/>
        </authorList>
    </citation>
    <scope>NUCLEOTIDE SEQUENCE [LARGE SCALE GENOMIC DNA]</scope>
    <source>
        <strain evidence="5 6">S276</strain>
    </source>
</reference>
<dbReference type="Pfam" id="PF17921">
    <property type="entry name" value="Integrase_H2C2"/>
    <property type="match status" value="2"/>
</dbReference>
<dbReference type="Gene3D" id="1.10.340.70">
    <property type="match status" value="2"/>
</dbReference>
<dbReference type="InterPro" id="IPR043502">
    <property type="entry name" value="DNA/RNA_pol_sf"/>
</dbReference>
<dbReference type="GO" id="GO:0015074">
    <property type="term" value="P:DNA integration"/>
    <property type="evidence" value="ECO:0007669"/>
    <property type="project" value="InterPro"/>
</dbReference>
<dbReference type="InterPro" id="IPR050951">
    <property type="entry name" value="Retrovirus_Pol_polyprotein"/>
</dbReference>
<dbReference type="Pfam" id="PF17919">
    <property type="entry name" value="RT_RNaseH_2"/>
    <property type="match status" value="1"/>
</dbReference>
<dbReference type="InterPro" id="IPR041588">
    <property type="entry name" value="Integrase_H2C2"/>
</dbReference>
<dbReference type="Gene3D" id="3.30.420.10">
    <property type="entry name" value="Ribonuclease H-like superfamily/Ribonuclease H"/>
    <property type="match status" value="2"/>
</dbReference>
<feature type="region of interest" description="Disordered" evidence="3">
    <location>
        <begin position="1832"/>
        <end position="1875"/>
    </location>
</feature>
<feature type="domain" description="Integrase catalytic" evidence="4">
    <location>
        <begin position="204"/>
        <end position="371"/>
    </location>
</feature>
<gene>
    <name evidence="5" type="ORF">CBR_g27853</name>
</gene>
<dbReference type="Proteomes" id="UP000265515">
    <property type="component" value="Unassembled WGS sequence"/>
</dbReference>
<feature type="compositionally biased region" description="Basic and acidic residues" evidence="3">
    <location>
        <begin position="1995"/>
        <end position="2011"/>
    </location>
</feature>
<evidence type="ECO:0000313" key="6">
    <source>
        <dbReference type="Proteomes" id="UP000265515"/>
    </source>
</evidence>
<dbReference type="SUPFAM" id="SSF56672">
    <property type="entry name" value="DNA/RNA polymerases"/>
    <property type="match status" value="1"/>
</dbReference>
<dbReference type="PANTHER" id="PTHR37984">
    <property type="entry name" value="PROTEIN CBG26694"/>
    <property type="match status" value="1"/>
</dbReference>
<dbReference type="GO" id="GO:0003824">
    <property type="term" value="F:catalytic activity"/>
    <property type="evidence" value="ECO:0007669"/>
    <property type="project" value="UniProtKB-KW"/>
</dbReference>
<dbReference type="EMBL" id="BFEA01000299">
    <property type="protein sequence ID" value="GBG78627.1"/>
    <property type="molecule type" value="Genomic_DNA"/>
</dbReference>
<organism evidence="5 6">
    <name type="scientific">Chara braunii</name>
    <name type="common">Braun's stonewort</name>
    <dbReference type="NCBI Taxonomy" id="69332"/>
    <lineage>
        <taxon>Eukaryota</taxon>
        <taxon>Viridiplantae</taxon>
        <taxon>Streptophyta</taxon>
        <taxon>Charophyceae</taxon>
        <taxon>Charales</taxon>
        <taxon>Characeae</taxon>
        <taxon>Chara</taxon>
    </lineage>
</organism>
<dbReference type="InterPro" id="IPR036397">
    <property type="entry name" value="RNaseH_sf"/>
</dbReference>
<dbReference type="PROSITE" id="PS50994">
    <property type="entry name" value="INTEGRASE"/>
    <property type="match status" value="2"/>
</dbReference>
<dbReference type="CDD" id="cd09274">
    <property type="entry name" value="RNase_HI_RT_Ty3"/>
    <property type="match status" value="1"/>
</dbReference>
<dbReference type="InterPro" id="IPR000477">
    <property type="entry name" value="RT_dom"/>
</dbReference>
<feature type="coiled-coil region" evidence="2">
    <location>
        <begin position="393"/>
        <end position="420"/>
    </location>
</feature>
<sequence>MHARRSSSPSSTRSSGGGTSSLVEANNPLVFYKTQDTVNSTIARWMAFIDQFDFFPDHIPGKSNCFVDALSRRCTAVYSTFEIDDDSRNNFIRGYQADPDFRDKYANCSSPNPVPSHYRIQEGYLLVHTRGKDLLCSPSDPHLRTRLLGEFHDAPAIGHFGVNRTIGRLRERFWWPGLLGDVTRYCESCEVCRCYKSRNHRPYGELRPLSVLLRRREAIAMDITGPFPKHKTGMDGILTVVDRLTKFAMFLPCRYHAKAPQLVEVLYAGWIRTKGYPKEIVCDRDTRFMSDFWLVLIQRWGSSLKPSSTRHPQTDGQTERAHQTAQVLLRTLIRPDQKDWVERLPDVELAYNSSIHPAIGIYPFEFEHGSPVTSQLDTITPRTAESDDHRLFLRRMQELLVKARDQMAKTQQRMSQQANRQRLPCPFRASGLVRQLEQQPTTATPAGASNLTDRVNVLEIDVETLKDGALATNQRIDQQICVASASPTATTRESIPKFDGLLICCDATTTDPIPWWRQFELKLDIHHVINPNRHAYLYSRSGGACQAWLDNMLSTHNVAVSELHTKISWADLKAAWHKRFQVEPPELQATEKLQWFYQNDLPSTDWITEYQRLASTPNLPSTFVAIKHFFIRRSCPAWQNALTQVAETLTTSEQLFDKASQIIVTNIEAKNLGHSSAVGQGRAAMTNEFRAMLDRFVLVYLDDIPVYSRTLEDHLEHLRRVLETIRRAKYKANRDKREFFRQELEYLGHFVPPEGISPLSDKIQAIREWLEPKNITNVCFLGLAGYYRRFIKGYSKIAAPLSKLQCEDRPFDFDDNARTSFLALKAALLSAEVLRIYDPLLPTRVTIDASGYGIGVVLEQHDGVDWHPIEYFSKKLPAVHSIDDARKKELLAFVHALKHGRHFLLGRLRFRWVTDNNPLVFYKTQDTVNSTIARWMAFIDQFDFFLDHISGKSNRFADSLSRHPDHCTTVYSTFEIHDDLRDSFIRGYQVDPEFCDKYTNCSSPNPALSHYRIQEGYLLIHSRGKDLLCVPRDLHLRTWLLGEFHDAPTTGHFGVNRTIGQLRERFWWPGLLDDVTRYCESCEVCRRCKSRNHHPYGELRPLPVPLRRREAIAMDITGPFPKHKTGVDGILTVVDRLTKFAMFLPCRYHAKALEFAEVLYAGWEVLYAGWIRTKGYPKEIVCNRDTRFMSDFWLALIKRWGSSLKPSSARHPQTDGQTERAPQTAQVLLRTLIRPDQKDWVEQLLDVELAYNSSIHPAIGMSPFEFEHGSSVTSPLDTIIPRAAESDDHLLFIHRMQELLVKARDQMAKTQQRMSQQANRQRLPCPFSVDDLVWVSAAEFSLEQDISRKLLPKWMGPWPIVASAGDAPEEPSFTIQVPAHLPVYPVFHCSKLALYTPKEHDNFPGRRSQDPPSMDGFQEVGDIISQRRYVNKPTEYLAHFAYCTHKADRWLTRAELQAIAPDVMATSSPSDAMATLWQQANRVLGTLCQKKKELQERLQQEQTLLAELERQEAAEQEAATDASRNEYLLEQLGKVVSDERCPQGTKNLAEWAILEHKSTSSYFTNWDDRIARLESRVDDLAAQQSKILSAIQNLTAQLTTAKLIVPLSPVPSVKPLPSPSSSPFGSRHSSPSPPHSQKATAQPSYASVAAGDQRGPKIPAPNKFRGDDPKTDVGDWAAGTKAYLRGFVCAEQTKVATILGLLEGPALKWATSTSSSQQQSMEDWAFGLGVDKLLQALEDRFADKERARKAADKIARLAQQRYSGTMQSLFAEFEQLTSTPGLVMSTDDLLTNFCRAAPKKFVVALYSAGHKDWRYFGRAALDIEAKLHVQAPSSDRRKGVFPRGGRKGKAAFAHAGSASASDSDSQADTPSVGTGSAAKTDVAAALTQAVLGVTHNGGAAQSWSDGGQSILALEETSEGSQLKDQRESMDCENMDCENLEGSTGGAASLRRKATREGSESEDHGSKRAQSSQRTDREDMGEAQSRQSQKGSQVQGRRDVRGEGAVSEKEESMDTTGGGGKQDISQQGDTQGDTESMEEDTSAQASQGEQSKGEEEGDDGCEDEEEELEWDSMEKWEQTPPRGGGRGELSPPNEGDSEEEQSQPEEEKEEDAKEDLRRQAAILEAQVNVPEDQNGELNEQSINLQKIVEEKLKEIEAAAKLEAMNAGKHRIVLSCRWNEKHKNWEIANHRSLALLTVEDRQCTRGAFGELISEGPLRRALVVGEANDEKKNGRTRGESNSTELSQVAGADGTWHAMPVGLLLHADLSLLRICAGLSQQFPVLPDGSGRASGIDVGWSWEEKVGEDTAFPSTVVQLEWSHADHRVHRSVVGELDVGEAVNPIFLVRTDERTKHHLSGLMCPLRLPVCLWIPSQTWLHLHAGLLHESSLKCRHEASVADYVFRYTMAANPAGVQEACQLGSRGVVLAREKTCILTQSVHDREDVVVSEAVAGEWSGDIHGNGEAGFLRDRHWAQLAVGVAVAGFASSANFARVAIPRDIGDEVGPSESLLKPCNSAVDSEMAGESRIMILAEEASPKTAVAWDT</sequence>
<dbReference type="SUPFAM" id="SSF53098">
    <property type="entry name" value="Ribonuclease H-like"/>
    <property type="match status" value="2"/>
</dbReference>
<protein>
    <recommendedName>
        <fullName evidence="4">Integrase catalytic domain-containing protein</fullName>
    </recommendedName>
</protein>
<feature type="coiled-coil region" evidence="2">
    <location>
        <begin position="1484"/>
        <end position="1525"/>
    </location>
</feature>
<proteinExistence type="predicted"/>
<keyword evidence="2" id="KW-0175">Coiled coil</keyword>
<feature type="coiled-coil region" evidence="2">
    <location>
        <begin position="1293"/>
        <end position="1320"/>
    </location>
</feature>
<dbReference type="InterPro" id="IPR012337">
    <property type="entry name" value="RNaseH-like_sf"/>
</dbReference>
<dbReference type="Gene3D" id="3.30.70.270">
    <property type="match status" value="2"/>
</dbReference>
<feature type="compositionally biased region" description="Basic and acidic residues" evidence="3">
    <location>
        <begin position="2225"/>
        <end position="2235"/>
    </location>
</feature>
<dbReference type="GO" id="GO:0003676">
    <property type="term" value="F:nucleic acid binding"/>
    <property type="evidence" value="ECO:0007669"/>
    <property type="project" value="InterPro"/>
</dbReference>
<dbReference type="InterPro" id="IPR001584">
    <property type="entry name" value="Integrase_cat-core"/>
</dbReference>
<dbReference type="Gramene" id="GBG78627">
    <property type="protein sequence ID" value="GBG78627"/>
    <property type="gene ID" value="CBR_g27853"/>
</dbReference>
<feature type="domain" description="Integrase catalytic" evidence="4">
    <location>
        <begin position="1099"/>
        <end position="1271"/>
    </location>
</feature>
<dbReference type="FunFam" id="3.30.420.10:FF:000032">
    <property type="entry name" value="Retrovirus-related Pol polyprotein from transposon 297-like Protein"/>
    <property type="match status" value="2"/>
</dbReference>
<evidence type="ECO:0000256" key="2">
    <source>
        <dbReference type="SAM" id="Coils"/>
    </source>
</evidence>
<feature type="region of interest" description="Disordered" evidence="3">
    <location>
        <begin position="1935"/>
        <end position="2114"/>
    </location>
</feature>
<feature type="compositionally biased region" description="Low complexity" evidence="3">
    <location>
        <begin position="1621"/>
        <end position="1630"/>
    </location>
</feature>
<feature type="compositionally biased region" description="Basic and acidic residues" evidence="3">
    <location>
        <begin position="1954"/>
        <end position="1965"/>
    </location>
</feature>
<dbReference type="FunFam" id="1.10.340.70:FF:000001">
    <property type="entry name" value="Retrovirus-related Pol polyprotein from transposon gypsy-like Protein"/>
    <property type="match status" value="2"/>
</dbReference>
<feature type="compositionally biased region" description="Acidic residues" evidence="3">
    <location>
        <begin position="2094"/>
        <end position="2108"/>
    </location>
</feature>
<dbReference type="FunFam" id="3.30.70.270:FF:000020">
    <property type="entry name" value="Transposon Tf2-6 polyprotein-like Protein"/>
    <property type="match status" value="1"/>
</dbReference>
<dbReference type="PANTHER" id="PTHR37984:SF5">
    <property type="entry name" value="PROTEIN NYNRIN-LIKE"/>
    <property type="match status" value="1"/>
</dbReference>
<feature type="compositionally biased region" description="Polar residues" evidence="3">
    <location>
        <begin position="2022"/>
        <end position="2033"/>
    </location>
</feature>
<feature type="compositionally biased region" description="Acidic residues" evidence="3">
    <location>
        <begin position="2054"/>
        <end position="2070"/>
    </location>
</feature>
<dbReference type="InterPro" id="IPR043128">
    <property type="entry name" value="Rev_trsase/Diguanyl_cyclase"/>
</dbReference>
<feature type="region of interest" description="Disordered" evidence="3">
    <location>
        <begin position="1615"/>
        <end position="1672"/>
    </location>
</feature>
<evidence type="ECO:0000259" key="4">
    <source>
        <dbReference type="PROSITE" id="PS50994"/>
    </source>
</evidence>
<keyword evidence="6" id="KW-1185">Reference proteome</keyword>
<accession>A0A388L8K3</accession>
<feature type="compositionally biased region" description="Low complexity" evidence="3">
    <location>
        <begin position="1850"/>
        <end position="1868"/>
    </location>
</feature>
<comment type="caution">
    <text evidence="5">The sequence shown here is derived from an EMBL/GenBank/DDBJ whole genome shotgun (WGS) entry which is preliminary data.</text>
</comment>